<dbReference type="FunFam" id="3.40.50.1700:FF:000001">
    <property type="entry name" value="probable beta-D-xylosidase 2"/>
    <property type="match status" value="1"/>
</dbReference>
<protein>
    <submittedName>
        <fullName evidence="10">Glucosidase</fullName>
    </submittedName>
</protein>
<dbReference type="Gene3D" id="3.20.20.300">
    <property type="entry name" value="Glycoside hydrolase, family 3, N-terminal domain"/>
    <property type="match status" value="1"/>
</dbReference>
<dbReference type="GO" id="GO:0031222">
    <property type="term" value="P:arabinan catabolic process"/>
    <property type="evidence" value="ECO:0007669"/>
    <property type="project" value="TreeGrafter"/>
</dbReference>
<proteinExistence type="predicted"/>
<dbReference type="Gene3D" id="2.60.40.10">
    <property type="entry name" value="Immunoglobulins"/>
    <property type="match status" value="1"/>
</dbReference>
<sequence length="784" mass="86531">MQSLLILMFLFINLGPGLIVSNPVVKFPCKAPLHNSYPFCNTTLSIKKRALSLVSSLTLEEKIQQLSNNASSISRLGIPAYEWWSESLHGIAANGPGITFDGVIKKATLFPQVILSAASFNRTLWRDIASAVAVEARAMFNVGQAGLTFWAPNINIFRDPRWGRGQETPGEDPMVVSEYSVEYVKGFQGEDLRGVYGVGERRILKNGNFDDGDEGGERLMLSACCKHYAAYDLEKWREFARYNFNAVVTKQDMEDTYQPPFRSCIQQGKASCLMCSYNAINGVPACANKELLQKARVDWGFEGYITSDCDAVATIYEYQNYTKTEEDAVAIAIRAGTDINCGTYMKRHMKSAFDQGKVLEEDIDKALFNLFIVQLRLGLFDGNPAKRQFGKLGPHDVCTSKHKDLALDAVRQGIVLLKNDKGFLPFDKNKISSLAVIGPMANRSDLGGGYSGVPCNQRSILDGLQEYVKKMYYATGCENVQCNSSNGLVEASAAAKVAEFVLVVAGLDLSQETEDLDRYSLLLPGYQMSLISSLAAVSKKPLILVLTGGGPIDVSFAESDPRIASIIWIGYPGEMGGKALSEIIFGDYNPGGRLPVTWYPDSFTRVPMSDMNMRADPSHGYPGRTYRFYTGHRVYGFGHGLSYTTFTYRIVSAPDKLSLLGLGSLNIESQSSSGAEHIHVEDIANCHLLKFYVQISVTNNGGMDGGKAVLIFSRTKNEYKHAPKKQLIGFDRIHVRAYASVGTSILVDPCQHFSVVTEYGNRILSFGDHILMLEDREYTISIEL</sequence>
<comment type="subcellular location">
    <subcellularLocation>
        <location evidence="1">Secreted</location>
    </subcellularLocation>
</comment>
<keyword evidence="6" id="KW-0326">Glycosidase</keyword>
<dbReference type="InterPro" id="IPR002772">
    <property type="entry name" value="Glyco_hydro_3_C"/>
</dbReference>
<dbReference type="FunFam" id="3.20.20.300:FF:000004">
    <property type="entry name" value="probable beta-D-xylosidase 7"/>
    <property type="match status" value="1"/>
</dbReference>
<dbReference type="SUPFAM" id="SSF51445">
    <property type="entry name" value="(Trans)glycosidases"/>
    <property type="match status" value="1"/>
</dbReference>
<dbReference type="InterPro" id="IPR017853">
    <property type="entry name" value="GH"/>
</dbReference>
<dbReference type="PANTHER" id="PTHR42721">
    <property type="entry name" value="SUGAR HYDROLASE-RELATED"/>
    <property type="match status" value="1"/>
</dbReference>
<dbReference type="InterPro" id="IPR001764">
    <property type="entry name" value="Glyco_hydro_3_N"/>
</dbReference>
<feature type="signal peptide" evidence="7">
    <location>
        <begin position="1"/>
        <end position="21"/>
    </location>
</feature>
<dbReference type="GO" id="GO:0046556">
    <property type="term" value="F:alpha-L-arabinofuranosidase activity"/>
    <property type="evidence" value="ECO:0007669"/>
    <property type="project" value="TreeGrafter"/>
</dbReference>
<evidence type="ECO:0000259" key="8">
    <source>
        <dbReference type="Pfam" id="PF00933"/>
    </source>
</evidence>
<dbReference type="InterPro" id="IPR036962">
    <property type="entry name" value="Glyco_hydro_3_N_sf"/>
</dbReference>
<evidence type="ECO:0000313" key="11">
    <source>
        <dbReference type="Proteomes" id="UP001454036"/>
    </source>
</evidence>
<dbReference type="Proteomes" id="UP001454036">
    <property type="component" value="Unassembled WGS sequence"/>
</dbReference>
<feature type="domain" description="Glycoside hydrolase family 3 N-terminal" evidence="8">
    <location>
        <begin position="102"/>
        <end position="367"/>
    </location>
</feature>
<dbReference type="Gene3D" id="3.40.50.1700">
    <property type="entry name" value="Glycoside hydrolase family 3 C-terminal domain"/>
    <property type="match status" value="1"/>
</dbReference>
<dbReference type="Pfam" id="PF01915">
    <property type="entry name" value="Glyco_hydro_3_C"/>
    <property type="match status" value="1"/>
</dbReference>
<dbReference type="SUPFAM" id="SSF52279">
    <property type="entry name" value="Beta-D-glucan exohydrolase, C-terminal domain"/>
    <property type="match status" value="1"/>
</dbReference>
<keyword evidence="11" id="KW-1185">Reference proteome</keyword>
<dbReference type="PANTHER" id="PTHR42721:SF1">
    <property type="entry name" value="BETA-D-XYLOSIDASE 6-RELATED"/>
    <property type="match status" value="1"/>
</dbReference>
<evidence type="ECO:0000256" key="2">
    <source>
        <dbReference type="ARBA" id="ARBA00022525"/>
    </source>
</evidence>
<evidence type="ECO:0000256" key="1">
    <source>
        <dbReference type="ARBA" id="ARBA00004613"/>
    </source>
</evidence>
<dbReference type="EMBL" id="BAABME010001150">
    <property type="protein sequence ID" value="GAA0147865.1"/>
    <property type="molecule type" value="Genomic_DNA"/>
</dbReference>
<feature type="chain" id="PRO_5043719063" evidence="7">
    <location>
        <begin position="22"/>
        <end position="784"/>
    </location>
</feature>
<dbReference type="InterPro" id="IPR013783">
    <property type="entry name" value="Ig-like_fold"/>
</dbReference>
<dbReference type="GO" id="GO:0005576">
    <property type="term" value="C:extracellular region"/>
    <property type="evidence" value="ECO:0007669"/>
    <property type="project" value="UniProtKB-SubCell"/>
</dbReference>
<gene>
    <name evidence="10" type="ORF">LIER_07462</name>
</gene>
<evidence type="ECO:0000259" key="9">
    <source>
        <dbReference type="Pfam" id="PF01915"/>
    </source>
</evidence>
<keyword evidence="5" id="KW-0325">Glycoprotein</keyword>
<evidence type="ECO:0000256" key="7">
    <source>
        <dbReference type="SAM" id="SignalP"/>
    </source>
</evidence>
<evidence type="ECO:0000256" key="4">
    <source>
        <dbReference type="ARBA" id="ARBA00022801"/>
    </source>
</evidence>
<dbReference type="Pfam" id="PF00933">
    <property type="entry name" value="Glyco_hydro_3"/>
    <property type="match status" value="1"/>
</dbReference>
<accession>A0AAV3P8B7</accession>
<feature type="domain" description="Glycoside hydrolase family 3 C-terminal" evidence="9">
    <location>
        <begin position="414"/>
        <end position="643"/>
    </location>
</feature>
<dbReference type="GO" id="GO:0045493">
    <property type="term" value="P:xylan catabolic process"/>
    <property type="evidence" value="ECO:0007669"/>
    <property type="project" value="InterPro"/>
</dbReference>
<keyword evidence="4" id="KW-0378">Hydrolase</keyword>
<organism evidence="10 11">
    <name type="scientific">Lithospermum erythrorhizon</name>
    <name type="common">Purple gromwell</name>
    <name type="synonym">Lithospermum officinale var. erythrorhizon</name>
    <dbReference type="NCBI Taxonomy" id="34254"/>
    <lineage>
        <taxon>Eukaryota</taxon>
        <taxon>Viridiplantae</taxon>
        <taxon>Streptophyta</taxon>
        <taxon>Embryophyta</taxon>
        <taxon>Tracheophyta</taxon>
        <taxon>Spermatophyta</taxon>
        <taxon>Magnoliopsida</taxon>
        <taxon>eudicotyledons</taxon>
        <taxon>Gunneridae</taxon>
        <taxon>Pentapetalae</taxon>
        <taxon>asterids</taxon>
        <taxon>lamiids</taxon>
        <taxon>Boraginales</taxon>
        <taxon>Boraginaceae</taxon>
        <taxon>Boraginoideae</taxon>
        <taxon>Lithospermeae</taxon>
        <taxon>Lithospermum</taxon>
    </lineage>
</organism>
<reference evidence="10 11" key="1">
    <citation type="submission" date="2024-01" db="EMBL/GenBank/DDBJ databases">
        <title>The complete chloroplast genome sequence of Lithospermum erythrorhizon: insights into the phylogenetic relationship among Boraginaceae species and the maternal lineages of purple gromwells.</title>
        <authorList>
            <person name="Okada T."/>
            <person name="Watanabe K."/>
        </authorList>
    </citation>
    <scope>NUCLEOTIDE SEQUENCE [LARGE SCALE GENOMIC DNA]</scope>
</reference>
<keyword evidence="3 7" id="KW-0732">Signal</keyword>
<keyword evidence="2" id="KW-0964">Secreted</keyword>
<dbReference type="AlphaFoldDB" id="A0AAV3P8B7"/>
<evidence type="ECO:0000256" key="5">
    <source>
        <dbReference type="ARBA" id="ARBA00023180"/>
    </source>
</evidence>
<dbReference type="InterPro" id="IPR044993">
    <property type="entry name" value="BXL"/>
</dbReference>
<comment type="caution">
    <text evidence="10">The sequence shown here is derived from an EMBL/GenBank/DDBJ whole genome shotgun (WGS) entry which is preliminary data.</text>
</comment>
<evidence type="ECO:0000256" key="6">
    <source>
        <dbReference type="ARBA" id="ARBA00023295"/>
    </source>
</evidence>
<dbReference type="InterPro" id="IPR036881">
    <property type="entry name" value="Glyco_hydro_3_C_sf"/>
</dbReference>
<name>A0AAV3P8B7_LITER</name>
<evidence type="ECO:0000313" key="10">
    <source>
        <dbReference type="EMBL" id="GAA0147865.1"/>
    </source>
</evidence>
<dbReference type="GO" id="GO:0009044">
    <property type="term" value="F:xylan 1,4-beta-xylosidase activity"/>
    <property type="evidence" value="ECO:0007669"/>
    <property type="project" value="InterPro"/>
</dbReference>
<evidence type="ECO:0000256" key="3">
    <source>
        <dbReference type="ARBA" id="ARBA00022729"/>
    </source>
</evidence>